<organism evidence="4 5">
    <name type="scientific">Vibrio sinaloensis DSM 21326</name>
    <dbReference type="NCBI Taxonomy" id="945550"/>
    <lineage>
        <taxon>Bacteria</taxon>
        <taxon>Pseudomonadati</taxon>
        <taxon>Pseudomonadota</taxon>
        <taxon>Gammaproteobacteria</taxon>
        <taxon>Vibrionales</taxon>
        <taxon>Vibrionaceae</taxon>
        <taxon>Vibrio</taxon>
        <taxon>Vibrio oreintalis group</taxon>
    </lineage>
</organism>
<name>E8MA21_PHOS4</name>
<dbReference type="InterPro" id="IPR001451">
    <property type="entry name" value="Hexapep"/>
</dbReference>
<dbReference type="RefSeq" id="WP_008079111.1">
    <property type="nucleotide sequence ID" value="NZ_AEVT01000092.1"/>
</dbReference>
<evidence type="ECO:0000313" key="5">
    <source>
        <dbReference type="Proteomes" id="UP000006228"/>
    </source>
</evidence>
<keyword evidence="1 4" id="KW-0808">Transferase</keyword>
<dbReference type="AlphaFoldDB" id="E8MA21"/>
<dbReference type="OrthoDB" id="9815592at2"/>
<dbReference type="Proteomes" id="UP000006228">
    <property type="component" value="Unassembled WGS sequence"/>
</dbReference>
<dbReference type="GO" id="GO:0016746">
    <property type="term" value="F:acyltransferase activity"/>
    <property type="evidence" value="ECO:0007669"/>
    <property type="project" value="UniProtKB-KW"/>
</dbReference>
<proteinExistence type="predicted"/>
<evidence type="ECO:0000313" key="4">
    <source>
        <dbReference type="EMBL" id="EGA69138.1"/>
    </source>
</evidence>
<dbReference type="PROSITE" id="PS00101">
    <property type="entry name" value="HEXAPEP_TRANSFERASES"/>
    <property type="match status" value="1"/>
</dbReference>
<dbReference type="EMBL" id="AEVT01000092">
    <property type="protein sequence ID" value="EGA69138.1"/>
    <property type="molecule type" value="Genomic_DNA"/>
</dbReference>
<dbReference type="eggNOG" id="COG0110">
    <property type="taxonomic scope" value="Bacteria"/>
</dbReference>
<dbReference type="PANTHER" id="PTHR23416">
    <property type="entry name" value="SIALIC ACID SYNTHASE-RELATED"/>
    <property type="match status" value="1"/>
</dbReference>
<dbReference type="Gene3D" id="2.160.10.10">
    <property type="entry name" value="Hexapeptide repeat proteins"/>
    <property type="match status" value="1"/>
</dbReference>
<dbReference type="InterPro" id="IPR018357">
    <property type="entry name" value="Hexapep_transf_CS"/>
</dbReference>
<comment type="caution">
    <text evidence="4">The sequence shown here is derived from an EMBL/GenBank/DDBJ whole genome shotgun (WGS) entry which is preliminary data.</text>
</comment>
<gene>
    <name evidence="4" type="ORF">VISI1226_18859</name>
</gene>
<evidence type="ECO:0000256" key="1">
    <source>
        <dbReference type="ARBA" id="ARBA00022679"/>
    </source>
</evidence>
<sequence length="243" mass="26735">MLAHQLNHFKVWLKENDKPIYRNLFLILKTVRACDLPTPRWLNKVIYLIHSTLKNLLGATARVFIHTPAFKGRLSHYGRGLYLFGGVPFVSGPLDISIGHDCRISGHTTFSARPQTLNPTLIVGNNVDIGWQSTFAVGRRIVLEDNVRIAGRAFLFGYSGHAMDAELRAKGEGDNEQDIGDIILKKDVWLGTNVTVCPNVTIGEGTIVGTGSVVTKDLPPFVVAVGNPAKVVRHLNDKEVPHA</sequence>
<evidence type="ECO:0000256" key="3">
    <source>
        <dbReference type="ARBA" id="ARBA00023315"/>
    </source>
</evidence>
<dbReference type="SUPFAM" id="SSF51161">
    <property type="entry name" value="Trimeric LpxA-like enzymes"/>
    <property type="match status" value="2"/>
</dbReference>
<dbReference type="PANTHER" id="PTHR23416:SF78">
    <property type="entry name" value="LIPOPOLYSACCHARIDE BIOSYNTHESIS O-ACETYL TRANSFERASE WBBJ-RELATED"/>
    <property type="match status" value="1"/>
</dbReference>
<dbReference type="InterPro" id="IPR051159">
    <property type="entry name" value="Hexapeptide_acetyltransf"/>
</dbReference>
<keyword evidence="3" id="KW-0012">Acyltransferase</keyword>
<protein>
    <submittedName>
        <fullName evidence="4">Acetyltransferase</fullName>
    </submittedName>
</protein>
<evidence type="ECO:0000256" key="2">
    <source>
        <dbReference type="ARBA" id="ARBA00022737"/>
    </source>
</evidence>
<accession>E8MA21</accession>
<dbReference type="CDD" id="cd04647">
    <property type="entry name" value="LbH_MAT_like"/>
    <property type="match status" value="1"/>
</dbReference>
<dbReference type="GeneID" id="95570423"/>
<keyword evidence="2" id="KW-0677">Repeat</keyword>
<dbReference type="InterPro" id="IPR011004">
    <property type="entry name" value="Trimer_LpxA-like_sf"/>
</dbReference>
<dbReference type="Pfam" id="PF00132">
    <property type="entry name" value="Hexapep"/>
    <property type="match status" value="1"/>
</dbReference>
<reference evidence="4 5" key="1">
    <citation type="journal article" date="2012" name="Int. J. Syst. Evol. Microbiol.">
        <title>Vibrio caribbeanicus sp. nov., isolated from the marine sponge Scleritoderma cyanea.</title>
        <authorList>
            <person name="Hoffmann M."/>
            <person name="Monday S.R."/>
            <person name="Allard M.W."/>
            <person name="Strain E.A."/>
            <person name="Whittaker P."/>
            <person name="Naum M."/>
            <person name="McCarthy P.J."/>
            <person name="Lopez J.V."/>
            <person name="Fischer M."/>
            <person name="Brown E.W."/>
        </authorList>
    </citation>
    <scope>NUCLEOTIDE SEQUENCE [LARGE SCALE GENOMIC DNA]</scope>
    <source>
        <strain evidence="5">DSMZ 21326</strain>
    </source>
</reference>